<keyword evidence="5" id="KW-1185">Reference proteome</keyword>
<sequence length="423" mass="47750">MVKQAGQSMKILFVHQNFPGQYRELFRWFVEQGEHDVVFLTQRQDVPKIKGARIITYKPHHKPPKGTYALTQYWEECVGAGFGAATAAQALDKAGFKPDIVMGHVGWGELTFMKEVWPDVPIIGFFEYYFLARGGSVGFDPEFPASEHAPFIMHARNAVNFANIQTVDLGHSPTQWQRDTFPESFRDKIYVCHDGIRTDKLVPNTTASVPLGRLGRAVTREDEIFTYMARNMEPTRGFHVFMRALPHILEARPNARALIIGGNEVSYGKASDRKGGYRAEMEREVGDRVDWDRVHFLGRVPYEAYQQIIQVSRCHIYLTVPFVLSWSLLESMSMGATIVASDVAPVREAITHGKTGLLVDFFQPEKLAQQVADVLERPGTYAHLGPAARRHVVKTYDFQTVALPVHLKQINTLLPSAKRVALP</sequence>
<evidence type="ECO:0000313" key="4">
    <source>
        <dbReference type="EMBL" id="GAA5075577.1"/>
    </source>
</evidence>
<dbReference type="CDD" id="cd03818">
    <property type="entry name" value="GT4_ExpC-like"/>
    <property type="match status" value="1"/>
</dbReference>
<dbReference type="SUPFAM" id="SSF53756">
    <property type="entry name" value="UDP-Glycosyltransferase/glycogen phosphorylase"/>
    <property type="match status" value="1"/>
</dbReference>
<dbReference type="InterPro" id="IPR022623">
    <property type="entry name" value="Glyco_trans_4"/>
</dbReference>
<dbReference type="Gene3D" id="3.40.50.2000">
    <property type="entry name" value="Glycogen Phosphorylase B"/>
    <property type="match status" value="2"/>
</dbReference>
<dbReference type="Proteomes" id="UP001499910">
    <property type="component" value="Unassembled WGS sequence"/>
</dbReference>
<protein>
    <submittedName>
        <fullName evidence="4">Glycosyltransferase</fullName>
    </submittedName>
</protein>
<reference evidence="5" key="1">
    <citation type="journal article" date="2019" name="Int. J. Syst. Evol. Microbiol.">
        <title>The Global Catalogue of Microorganisms (GCM) 10K type strain sequencing project: providing services to taxonomists for standard genome sequencing and annotation.</title>
        <authorList>
            <consortium name="The Broad Institute Genomics Platform"/>
            <consortium name="The Broad Institute Genome Sequencing Center for Infectious Disease"/>
            <person name="Wu L."/>
            <person name="Ma J."/>
        </authorList>
    </citation>
    <scope>NUCLEOTIDE SEQUENCE [LARGE SCALE GENOMIC DNA]</scope>
    <source>
        <strain evidence="5">JCM 18015</strain>
    </source>
</reference>
<dbReference type="PANTHER" id="PTHR46401">
    <property type="entry name" value="GLYCOSYLTRANSFERASE WBBK-RELATED"/>
    <property type="match status" value="1"/>
</dbReference>
<accession>A0ABP9LG63</accession>
<comment type="caution">
    <text evidence="4">The sequence shown here is derived from an EMBL/GenBank/DDBJ whole genome shotgun (WGS) entry which is preliminary data.</text>
</comment>
<feature type="domain" description="Glycosyl transferase family 1" evidence="2">
    <location>
        <begin position="220"/>
        <end position="390"/>
    </location>
</feature>
<keyword evidence="1" id="KW-0808">Transferase</keyword>
<proteinExistence type="predicted"/>
<dbReference type="Pfam" id="PF00534">
    <property type="entry name" value="Glycos_transf_1"/>
    <property type="match status" value="1"/>
</dbReference>
<organism evidence="4 5">
    <name type="scientific">[Roseibacterium] beibuensis</name>
    <dbReference type="NCBI Taxonomy" id="1193142"/>
    <lineage>
        <taxon>Bacteria</taxon>
        <taxon>Pseudomonadati</taxon>
        <taxon>Pseudomonadota</taxon>
        <taxon>Alphaproteobacteria</taxon>
        <taxon>Rhodobacterales</taxon>
        <taxon>Roseobacteraceae</taxon>
        <taxon>Roseicyclus</taxon>
    </lineage>
</organism>
<dbReference type="InterPro" id="IPR001296">
    <property type="entry name" value="Glyco_trans_1"/>
</dbReference>
<name>A0ABP9LG63_9RHOB</name>
<evidence type="ECO:0000256" key="1">
    <source>
        <dbReference type="ARBA" id="ARBA00022679"/>
    </source>
</evidence>
<feature type="domain" description="Glycosyl transferase family 4" evidence="3">
    <location>
        <begin position="34"/>
        <end position="200"/>
    </location>
</feature>
<evidence type="ECO:0000259" key="2">
    <source>
        <dbReference type="Pfam" id="PF00534"/>
    </source>
</evidence>
<evidence type="ECO:0000313" key="5">
    <source>
        <dbReference type="Proteomes" id="UP001499910"/>
    </source>
</evidence>
<dbReference type="EMBL" id="BAABHW010000003">
    <property type="protein sequence ID" value="GAA5075577.1"/>
    <property type="molecule type" value="Genomic_DNA"/>
</dbReference>
<dbReference type="Pfam" id="PF12000">
    <property type="entry name" value="Glyco_trans_4_3"/>
    <property type="match status" value="1"/>
</dbReference>
<gene>
    <name evidence="4" type="ORF">GCM10023209_23690</name>
</gene>
<evidence type="ECO:0000259" key="3">
    <source>
        <dbReference type="Pfam" id="PF12000"/>
    </source>
</evidence>
<dbReference type="PANTHER" id="PTHR46401:SF2">
    <property type="entry name" value="GLYCOSYLTRANSFERASE WBBK-RELATED"/>
    <property type="match status" value="1"/>
</dbReference>